<dbReference type="InterPro" id="IPR050482">
    <property type="entry name" value="Sensor_HK_TwoCompSys"/>
</dbReference>
<keyword evidence="5" id="KW-0472">Membrane</keyword>
<keyword evidence="1" id="KW-0808">Transferase</keyword>
<dbReference type="InterPro" id="IPR036890">
    <property type="entry name" value="HATPase_C_sf"/>
</dbReference>
<dbReference type="Proteomes" id="UP001501079">
    <property type="component" value="Unassembled WGS sequence"/>
</dbReference>
<accession>A0ABP7ZTY8</accession>
<dbReference type="EMBL" id="BAABBW010000001">
    <property type="protein sequence ID" value="GAA4170256.1"/>
    <property type="molecule type" value="Genomic_DNA"/>
</dbReference>
<sequence length="354" mass="37018">MLVTTVLVAGILSIYTSTQSVLVLGVFSHALSGSTPSQPLELTVRTAVNLATVAVVAAAASAVRPQRFRAAGRALSVCALAVGGALVRGVLQAATGIYALPDSGSRHALLVELLTSSCLLALSLGVGLLFVGVARQARRGDLLRLAAQQRVVQLLREVQDEELRVRRELAETIHGSVQGTFVVIEAQLHRLAQEAADPSGAELRMLAAQLGTLREGELRRMSAELYPVDLDRGPDAALRALLARLPSWVAVTDEASAVLADLALSQEAQVLIIRVVEDGLSNALRHGHARAIRVVAAADDHALTVTVSDDGDGPEDGASWSGLARLGRRAEAIGGTLRLAAGRDGGVLTLVLPR</sequence>
<comment type="caution">
    <text evidence="6">The sequence shown here is derived from an EMBL/GenBank/DDBJ whole genome shotgun (WGS) entry which is preliminary data.</text>
</comment>
<evidence type="ECO:0000313" key="7">
    <source>
        <dbReference type="Proteomes" id="UP001501079"/>
    </source>
</evidence>
<feature type="transmembrane region" description="Helical" evidence="5">
    <location>
        <begin position="113"/>
        <end position="134"/>
    </location>
</feature>
<dbReference type="PANTHER" id="PTHR24421">
    <property type="entry name" value="NITRATE/NITRITE SENSOR PROTEIN NARX-RELATED"/>
    <property type="match status" value="1"/>
</dbReference>
<organism evidence="6 7">
    <name type="scientific">Gryllotalpicola koreensis</name>
    <dbReference type="NCBI Taxonomy" id="993086"/>
    <lineage>
        <taxon>Bacteria</taxon>
        <taxon>Bacillati</taxon>
        <taxon>Actinomycetota</taxon>
        <taxon>Actinomycetes</taxon>
        <taxon>Micrococcales</taxon>
        <taxon>Microbacteriaceae</taxon>
        <taxon>Gryllotalpicola</taxon>
    </lineage>
</organism>
<evidence type="ECO:0000256" key="2">
    <source>
        <dbReference type="ARBA" id="ARBA00022777"/>
    </source>
</evidence>
<feature type="coiled-coil region" evidence="4">
    <location>
        <begin position="144"/>
        <end position="171"/>
    </location>
</feature>
<keyword evidence="5" id="KW-1133">Transmembrane helix</keyword>
<reference evidence="7" key="1">
    <citation type="journal article" date="2019" name="Int. J. Syst. Evol. Microbiol.">
        <title>The Global Catalogue of Microorganisms (GCM) 10K type strain sequencing project: providing services to taxonomists for standard genome sequencing and annotation.</title>
        <authorList>
            <consortium name="The Broad Institute Genomics Platform"/>
            <consortium name="The Broad Institute Genome Sequencing Center for Infectious Disease"/>
            <person name="Wu L."/>
            <person name="Ma J."/>
        </authorList>
    </citation>
    <scope>NUCLEOTIDE SEQUENCE [LARGE SCALE GENOMIC DNA]</scope>
    <source>
        <strain evidence="7">JCM 17591</strain>
    </source>
</reference>
<evidence type="ECO:0000313" key="6">
    <source>
        <dbReference type="EMBL" id="GAA4170256.1"/>
    </source>
</evidence>
<feature type="transmembrane region" description="Helical" evidence="5">
    <location>
        <begin position="75"/>
        <end position="101"/>
    </location>
</feature>
<dbReference type="SUPFAM" id="SSF55874">
    <property type="entry name" value="ATPase domain of HSP90 chaperone/DNA topoisomerase II/histidine kinase"/>
    <property type="match status" value="1"/>
</dbReference>
<evidence type="ECO:0000256" key="3">
    <source>
        <dbReference type="ARBA" id="ARBA00023012"/>
    </source>
</evidence>
<feature type="transmembrane region" description="Helical" evidence="5">
    <location>
        <begin position="42"/>
        <end position="63"/>
    </location>
</feature>
<evidence type="ECO:0000256" key="4">
    <source>
        <dbReference type="SAM" id="Coils"/>
    </source>
</evidence>
<keyword evidence="4" id="KW-0175">Coiled coil</keyword>
<proteinExistence type="predicted"/>
<name>A0ABP7ZTY8_9MICO</name>
<dbReference type="Gene3D" id="3.30.565.10">
    <property type="entry name" value="Histidine kinase-like ATPase, C-terminal domain"/>
    <property type="match status" value="1"/>
</dbReference>
<evidence type="ECO:0000256" key="1">
    <source>
        <dbReference type="ARBA" id="ARBA00022679"/>
    </source>
</evidence>
<keyword evidence="2" id="KW-0418">Kinase</keyword>
<evidence type="ECO:0000256" key="5">
    <source>
        <dbReference type="SAM" id="Phobius"/>
    </source>
</evidence>
<keyword evidence="7" id="KW-1185">Reference proteome</keyword>
<evidence type="ECO:0008006" key="8">
    <source>
        <dbReference type="Google" id="ProtNLM"/>
    </source>
</evidence>
<protein>
    <recommendedName>
        <fullName evidence="8">ATP-binding protein</fullName>
    </recommendedName>
</protein>
<keyword evidence="3" id="KW-0902">Two-component regulatory system</keyword>
<keyword evidence="5" id="KW-0812">Transmembrane</keyword>
<gene>
    <name evidence="6" type="ORF">GCM10022287_07890</name>
</gene>